<feature type="compositionally biased region" description="Polar residues" evidence="6">
    <location>
        <begin position="476"/>
        <end position="504"/>
    </location>
</feature>
<dbReference type="Pfam" id="PF20684">
    <property type="entry name" value="Fung_rhodopsin"/>
    <property type="match status" value="1"/>
</dbReference>
<feature type="transmembrane region" description="Helical" evidence="7">
    <location>
        <begin position="350"/>
        <end position="376"/>
    </location>
</feature>
<feature type="transmembrane region" description="Helical" evidence="7">
    <location>
        <begin position="420"/>
        <end position="442"/>
    </location>
</feature>
<feature type="transmembrane region" description="Helical" evidence="7">
    <location>
        <begin position="269"/>
        <end position="297"/>
    </location>
</feature>
<evidence type="ECO:0000313" key="9">
    <source>
        <dbReference type="EMBL" id="KAF4634823.1"/>
    </source>
</evidence>
<protein>
    <recommendedName>
        <fullName evidence="8">Rhodopsin domain-containing protein</fullName>
    </recommendedName>
</protein>
<proteinExistence type="inferred from homology"/>
<keyword evidence="2 7" id="KW-0812">Transmembrane</keyword>
<dbReference type="Proteomes" id="UP000566819">
    <property type="component" value="Unassembled WGS sequence"/>
</dbReference>
<feature type="domain" description="Rhodopsin" evidence="8">
    <location>
        <begin position="236"/>
        <end position="450"/>
    </location>
</feature>
<comment type="caution">
    <text evidence="9">The sequence shown here is derived from an EMBL/GenBank/DDBJ whole genome shotgun (WGS) entry which is preliminary data.</text>
</comment>
<evidence type="ECO:0000313" key="10">
    <source>
        <dbReference type="Proteomes" id="UP000566819"/>
    </source>
</evidence>
<dbReference type="InterPro" id="IPR052337">
    <property type="entry name" value="SAT4-like"/>
</dbReference>
<dbReference type="AlphaFoldDB" id="A0A8H4RSJ2"/>
<feature type="region of interest" description="Disordered" evidence="6">
    <location>
        <begin position="476"/>
        <end position="511"/>
    </location>
</feature>
<keyword evidence="4 7" id="KW-0472">Membrane</keyword>
<feature type="transmembrane region" description="Helical" evidence="7">
    <location>
        <begin position="309"/>
        <end position="330"/>
    </location>
</feature>
<name>A0A8H4RSJ2_9HELO</name>
<dbReference type="PANTHER" id="PTHR33048:SF47">
    <property type="entry name" value="INTEGRAL MEMBRANE PROTEIN-RELATED"/>
    <property type="match status" value="1"/>
</dbReference>
<evidence type="ECO:0000256" key="3">
    <source>
        <dbReference type="ARBA" id="ARBA00022989"/>
    </source>
</evidence>
<sequence length="534" mass="58844">MLQAATPHLGIYSSPSTASTMVLADLGFAAEAERFKLGATNRGFSSEASPRPRMKKSSTREPGCRWLGLCYLTPSDRLLEFQEPVGARALWRGFTGSSQVQRSGPGNVPGNGGERPSIAMASIIARAQDMENPLCPSALILGNLHGRTSTTYETASLHAKLVPLHPLHCIPSLLHSLPHRPALRPHHEFDNGNRGLESPSTRCHAQFRESRKHWVPPHSCRHCLSASYNSILGGTTLFTLGFSTIQIYQTKNGSGYHLWDVPLTKFNEYFYIGGIFGSLTYGMGTLFIKSSILLFYLRLPSSRAIKITTYMLLIVACGYCLPNAFIWVYICQPMQKYWDFSVPGTCLNFNAAFVVAGSLNVATDISMLLLPIWLLWPLHLPRRQKVGVTLILMTGSFVCVVSIIRLVIITDGTVSTDFTWVAADSFIWCIIEMYIGIICACLPSLKIIIKHYYPTSFDDGPQVVIQDLEVPHLQSTNYDENTPHNGQGSIGSSMHQTPQSSHPSITREMQGKGAISKTSLVECDDHPPGEALVT</sequence>
<feature type="transmembrane region" description="Helical" evidence="7">
    <location>
        <begin position="388"/>
        <end position="408"/>
    </location>
</feature>
<comment type="similarity">
    <text evidence="5">Belongs to the SAT4 family.</text>
</comment>
<dbReference type="PANTHER" id="PTHR33048">
    <property type="entry name" value="PTH11-LIKE INTEGRAL MEMBRANE PROTEIN (AFU_ORTHOLOGUE AFUA_5G11245)"/>
    <property type="match status" value="1"/>
</dbReference>
<dbReference type="InterPro" id="IPR049326">
    <property type="entry name" value="Rhodopsin_dom_fungi"/>
</dbReference>
<accession>A0A8H4RSJ2</accession>
<evidence type="ECO:0000259" key="8">
    <source>
        <dbReference type="Pfam" id="PF20684"/>
    </source>
</evidence>
<reference evidence="9 10" key="1">
    <citation type="submission" date="2020-03" db="EMBL/GenBank/DDBJ databases">
        <title>Draft Genome Sequence of Cudoniella acicularis.</title>
        <authorList>
            <person name="Buettner E."/>
            <person name="Kellner H."/>
        </authorList>
    </citation>
    <scope>NUCLEOTIDE SEQUENCE [LARGE SCALE GENOMIC DNA]</scope>
    <source>
        <strain evidence="9 10">DSM 108380</strain>
    </source>
</reference>
<evidence type="ECO:0000256" key="6">
    <source>
        <dbReference type="SAM" id="MobiDB-lite"/>
    </source>
</evidence>
<organism evidence="9 10">
    <name type="scientific">Cudoniella acicularis</name>
    <dbReference type="NCBI Taxonomy" id="354080"/>
    <lineage>
        <taxon>Eukaryota</taxon>
        <taxon>Fungi</taxon>
        <taxon>Dikarya</taxon>
        <taxon>Ascomycota</taxon>
        <taxon>Pezizomycotina</taxon>
        <taxon>Leotiomycetes</taxon>
        <taxon>Helotiales</taxon>
        <taxon>Tricladiaceae</taxon>
        <taxon>Cudoniella</taxon>
    </lineage>
</organism>
<evidence type="ECO:0000256" key="2">
    <source>
        <dbReference type="ARBA" id="ARBA00022692"/>
    </source>
</evidence>
<keyword evidence="3 7" id="KW-1133">Transmembrane helix</keyword>
<evidence type="ECO:0000256" key="1">
    <source>
        <dbReference type="ARBA" id="ARBA00004141"/>
    </source>
</evidence>
<dbReference type="OrthoDB" id="444631at2759"/>
<dbReference type="EMBL" id="JAAMPI010000157">
    <property type="protein sequence ID" value="KAF4634823.1"/>
    <property type="molecule type" value="Genomic_DNA"/>
</dbReference>
<evidence type="ECO:0000256" key="7">
    <source>
        <dbReference type="SAM" id="Phobius"/>
    </source>
</evidence>
<dbReference type="GO" id="GO:0016020">
    <property type="term" value="C:membrane"/>
    <property type="evidence" value="ECO:0007669"/>
    <property type="project" value="UniProtKB-SubCell"/>
</dbReference>
<evidence type="ECO:0000256" key="4">
    <source>
        <dbReference type="ARBA" id="ARBA00023136"/>
    </source>
</evidence>
<evidence type="ECO:0000256" key="5">
    <source>
        <dbReference type="ARBA" id="ARBA00038359"/>
    </source>
</evidence>
<gene>
    <name evidence="9" type="ORF">G7Y89_g3272</name>
</gene>
<keyword evidence="10" id="KW-1185">Reference proteome</keyword>
<comment type="subcellular location">
    <subcellularLocation>
        <location evidence="1">Membrane</location>
        <topology evidence="1">Multi-pass membrane protein</topology>
    </subcellularLocation>
</comment>